<dbReference type="SUPFAM" id="SSF88659">
    <property type="entry name" value="Sigma3 and sigma4 domains of RNA polymerase sigma factors"/>
    <property type="match status" value="1"/>
</dbReference>
<evidence type="ECO:0000256" key="5">
    <source>
        <dbReference type="ARBA" id="ARBA00023163"/>
    </source>
</evidence>
<dbReference type="Gene3D" id="1.10.1740.10">
    <property type="match status" value="1"/>
</dbReference>
<dbReference type="Gene3D" id="1.10.10.10">
    <property type="entry name" value="Winged helix-like DNA-binding domain superfamily/Winged helix DNA-binding domain"/>
    <property type="match status" value="1"/>
</dbReference>
<comment type="caution">
    <text evidence="7">The sequence shown here is derived from an EMBL/GenBank/DDBJ whole genome shotgun (WGS) entry which is preliminary data.</text>
</comment>
<evidence type="ECO:0000313" key="8">
    <source>
        <dbReference type="Proteomes" id="UP000198711"/>
    </source>
</evidence>
<dbReference type="GO" id="GO:0003677">
    <property type="term" value="F:DNA binding"/>
    <property type="evidence" value="ECO:0007669"/>
    <property type="project" value="UniProtKB-KW"/>
</dbReference>
<dbReference type="AlphaFoldDB" id="A0A8X8IDM6"/>
<keyword evidence="8" id="KW-1185">Reference proteome</keyword>
<dbReference type="Pfam" id="PF04542">
    <property type="entry name" value="Sigma70_r2"/>
    <property type="match status" value="1"/>
</dbReference>
<keyword evidence="5" id="KW-0804">Transcription</keyword>
<dbReference type="EMBL" id="FNNO01000002">
    <property type="protein sequence ID" value="SDW39347.1"/>
    <property type="molecule type" value="Genomic_DNA"/>
</dbReference>
<keyword evidence="2" id="KW-0805">Transcription regulation</keyword>
<evidence type="ECO:0000256" key="1">
    <source>
        <dbReference type="ARBA" id="ARBA00010641"/>
    </source>
</evidence>
<keyword evidence="3" id="KW-0731">Sigma factor</keyword>
<accession>A0A8X8IDM6</accession>
<gene>
    <name evidence="7" type="ORF">SAMN05444410_102194</name>
</gene>
<dbReference type="GO" id="GO:0006352">
    <property type="term" value="P:DNA-templated transcription initiation"/>
    <property type="evidence" value="ECO:0007669"/>
    <property type="project" value="InterPro"/>
</dbReference>
<proteinExistence type="inferred from homology"/>
<reference evidence="7 8" key="1">
    <citation type="submission" date="2016-10" db="EMBL/GenBank/DDBJ databases">
        <authorList>
            <person name="Varghese N."/>
            <person name="Submissions S."/>
        </authorList>
    </citation>
    <scope>NUCLEOTIDE SEQUENCE [LARGE SCALE GENOMIC DNA]</scope>
    <source>
        <strain evidence="7 8">DSM 25353</strain>
    </source>
</reference>
<dbReference type="GO" id="GO:0016987">
    <property type="term" value="F:sigma factor activity"/>
    <property type="evidence" value="ECO:0007669"/>
    <property type="project" value="UniProtKB-KW"/>
</dbReference>
<evidence type="ECO:0000256" key="4">
    <source>
        <dbReference type="ARBA" id="ARBA00023125"/>
    </source>
</evidence>
<dbReference type="Proteomes" id="UP000198711">
    <property type="component" value="Unassembled WGS sequence"/>
</dbReference>
<dbReference type="InterPro" id="IPR039425">
    <property type="entry name" value="RNA_pol_sigma-70-like"/>
</dbReference>
<dbReference type="PANTHER" id="PTHR43133">
    <property type="entry name" value="RNA POLYMERASE ECF-TYPE SIGMA FACTO"/>
    <property type="match status" value="1"/>
</dbReference>
<dbReference type="InterPro" id="IPR036388">
    <property type="entry name" value="WH-like_DNA-bd_sf"/>
</dbReference>
<dbReference type="InterPro" id="IPR013325">
    <property type="entry name" value="RNA_pol_sigma_r2"/>
</dbReference>
<protein>
    <submittedName>
        <fullName evidence="7">RNA polymerase sigma-70 factor, ECF subfamily</fullName>
    </submittedName>
</protein>
<keyword evidence="4" id="KW-0238">DNA-binding</keyword>
<dbReference type="InterPro" id="IPR014284">
    <property type="entry name" value="RNA_pol_sigma-70_dom"/>
</dbReference>
<evidence type="ECO:0000313" key="7">
    <source>
        <dbReference type="EMBL" id="SDW39347.1"/>
    </source>
</evidence>
<evidence type="ECO:0000259" key="6">
    <source>
        <dbReference type="Pfam" id="PF04542"/>
    </source>
</evidence>
<sequence length="197" mass="23257">MSDSDNPANTIKEWVTRYTDDLYSWAFYKTDNKETAEDLVQETFLAACQSLLSFKGIDARTWLLGILNHKIADHYRQQYKRAAVTEQVEQERAGNALMESFFDEEGSWVKKERPQQWGDEQGHLLDDMDFTKVLRQCMHKLPATWLAAVQLKYLEEKKGELICQELQIAPTNFWQILHRAKLQLRKCLEHNWFKRGE</sequence>
<organism evidence="7 8">
    <name type="scientific">Hydrobacter penzbergensis</name>
    <dbReference type="NCBI Taxonomy" id="1235997"/>
    <lineage>
        <taxon>Bacteria</taxon>
        <taxon>Pseudomonadati</taxon>
        <taxon>Bacteroidota</taxon>
        <taxon>Chitinophagia</taxon>
        <taxon>Chitinophagales</taxon>
        <taxon>Chitinophagaceae</taxon>
        <taxon>Hydrobacter</taxon>
    </lineage>
</organism>
<dbReference type="InterPro" id="IPR007627">
    <property type="entry name" value="RNA_pol_sigma70_r2"/>
</dbReference>
<dbReference type="NCBIfam" id="TIGR02937">
    <property type="entry name" value="sigma70-ECF"/>
    <property type="match status" value="1"/>
</dbReference>
<comment type="similarity">
    <text evidence="1">Belongs to the sigma-70 factor family. ECF subfamily.</text>
</comment>
<dbReference type="PANTHER" id="PTHR43133:SF8">
    <property type="entry name" value="RNA POLYMERASE SIGMA FACTOR HI_1459-RELATED"/>
    <property type="match status" value="1"/>
</dbReference>
<evidence type="ECO:0000256" key="2">
    <source>
        <dbReference type="ARBA" id="ARBA00023015"/>
    </source>
</evidence>
<dbReference type="SUPFAM" id="SSF88946">
    <property type="entry name" value="Sigma2 domain of RNA polymerase sigma factors"/>
    <property type="match status" value="1"/>
</dbReference>
<dbReference type="InterPro" id="IPR013324">
    <property type="entry name" value="RNA_pol_sigma_r3/r4-like"/>
</dbReference>
<evidence type="ECO:0000256" key="3">
    <source>
        <dbReference type="ARBA" id="ARBA00023082"/>
    </source>
</evidence>
<feature type="domain" description="RNA polymerase sigma-70 region 2" evidence="6">
    <location>
        <begin position="15"/>
        <end position="79"/>
    </location>
</feature>
<dbReference type="RefSeq" id="WP_092722323.1">
    <property type="nucleotide sequence ID" value="NZ_FNNO01000002.1"/>
</dbReference>
<name>A0A8X8IDM6_9BACT</name>